<dbReference type="InterPro" id="IPR002347">
    <property type="entry name" value="SDR_fam"/>
</dbReference>
<evidence type="ECO:0000313" key="4">
    <source>
        <dbReference type="Proteomes" id="UP000807825"/>
    </source>
</evidence>
<dbReference type="AlphaFoldDB" id="A0A9D6V088"/>
<dbReference type="Pfam" id="PF13561">
    <property type="entry name" value="adh_short_C2"/>
    <property type="match status" value="1"/>
</dbReference>
<dbReference type="GO" id="GO:0016491">
    <property type="term" value="F:oxidoreductase activity"/>
    <property type="evidence" value="ECO:0007669"/>
    <property type="project" value="UniProtKB-KW"/>
</dbReference>
<dbReference type="SUPFAM" id="SSF51735">
    <property type="entry name" value="NAD(P)-binding Rossmann-fold domains"/>
    <property type="match status" value="1"/>
</dbReference>
<proteinExistence type="inferred from homology"/>
<dbReference type="Gene3D" id="3.40.50.720">
    <property type="entry name" value="NAD(P)-binding Rossmann-like Domain"/>
    <property type="match status" value="1"/>
</dbReference>
<dbReference type="InterPro" id="IPR050259">
    <property type="entry name" value="SDR"/>
</dbReference>
<comment type="caution">
    <text evidence="3">The sequence shown here is derived from an EMBL/GenBank/DDBJ whole genome shotgun (WGS) entry which is preliminary data.</text>
</comment>
<gene>
    <name evidence="3" type="ORF">HY912_09310</name>
</gene>
<organism evidence="3 4">
    <name type="scientific">Desulfomonile tiedjei</name>
    <dbReference type="NCBI Taxonomy" id="2358"/>
    <lineage>
        <taxon>Bacteria</taxon>
        <taxon>Pseudomonadati</taxon>
        <taxon>Thermodesulfobacteriota</taxon>
        <taxon>Desulfomonilia</taxon>
        <taxon>Desulfomonilales</taxon>
        <taxon>Desulfomonilaceae</taxon>
        <taxon>Desulfomonile</taxon>
    </lineage>
</organism>
<evidence type="ECO:0000256" key="2">
    <source>
        <dbReference type="ARBA" id="ARBA00023002"/>
    </source>
</evidence>
<dbReference type="PANTHER" id="PTHR42879:SF2">
    <property type="entry name" value="3-OXOACYL-[ACYL-CARRIER-PROTEIN] REDUCTASE FABG"/>
    <property type="match status" value="1"/>
</dbReference>
<keyword evidence="2" id="KW-0560">Oxidoreductase</keyword>
<protein>
    <submittedName>
        <fullName evidence="3">SDR family oxidoreductase</fullName>
    </submittedName>
</protein>
<sequence>MDLKGHRVLITGAGQGIGRACAEVFASRGADLVLLDKNPATLEELAGNLSGMGTRVVARVVDLTDLDRLGMEVEDVAQESLIDILVNNAGFDRPGTTAKIDIKDFEAVIGIHLTAPLLLIKLLLPGMRAAGWGRIINVSSIYGLIGGKGELAYSTVKAGVMGLTKSVAKEAGKEGVTVNAVLPGLTRTPTIEKFMADRFKESIIAETPLGRMAEPEEVAKVIAFLASDDASFLTSTCVPVSGGWGI</sequence>
<dbReference type="EMBL" id="JACRDE010000252">
    <property type="protein sequence ID" value="MBI5249680.1"/>
    <property type="molecule type" value="Genomic_DNA"/>
</dbReference>
<dbReference type="CDD" id="cd05233">
    <property type="entry name" value="SDR_c"/>
    <property type="match status" value="1"/>
</dbReference>
<dbReference type="PRINTS" id="PR00081">
    <property type="entry name" value="GDHRDH"/>
</dbReference>
<accession>A0A9D6V088</accession>
<dbReference type="FunFam" id="3.40.50.720:FF:000173">
    <property type="entry name" value="3-oxoacyl-[acyl-carrier protein] reductase"/>
    <property type="match status" value="1"/>
</dbReference>
<comment type="similarity">
    <text evidence="1">Belongs to the short-chain dehydrogenases/reductases (SDR) family.</text>
</comment>
<dbReference type="PRINTS" id="PR00080">
    <property type="entry name" value="SDRFAMILY"/>
</dbReference>
<reference evidence="3" key="1">
    <citation type="submission" date="2020-07" db="EMBL/GenBank/DDBJ databases">
        <title>Huge and variable diversity of episymbiotic CPR bacteria and DPANN archaea in groundwater ecosystems.</title>
        <authorList>
            <person name="He C.Y."/>
            <person name="Keren R."/>
            <person name="Whittaker M."/>
            <person name="Farag I.F."/>
            <person name="Doudna J."/>
            <person name="Cate J.H.D."/>
            <person name="Banfield J.F."/>
        </authorList>
    </citation>
    <scope>NUCLEOTIDE SEQUENCE</scope>
    <source>
        <strain evidence="3">NC_groundwater_1664_Pr3_B-0.1um_52_9</strain>
    </source>
</reference>
<evidence type="ECO:0000313" key="3">
    <source>
        <dbReference type="EMBL" id="MBI5249680.1"/>
    </source>
</evidence>
<dbReference type="Proteomes" id="UP000807825">
    <property type="component" value="Unassembled WGS sequence"/>
</dbReference>
<name>A0A9D6V088_9BACT</name>
<dbReference type="InterPro" id="IPR036291">
    <property type="entry name" value="NAD(P)-bd_dom_sf"/>
</dbReference>
<evidence type="ECO:0000256" key="1">
    <source>
        <dbReference type="ARBA" id="ARBA00006484"/>
    </source>
</evidence>
<dbReference type="PANTHER" id="PTHR42879">
    <property type="entry name" value="3-OXOACYL-(ACYL-CARRIER-PROTEIN) REDUCTASE"/>
    <property type="match status" value="1"/>
</dbReference>